<dbReference type="AlphaFoldDB" id="A0A6B3N5J7"/>
<proteinExistence type="predicted"/>
<evidence type="ECO:0000256" key="1">
    <source>
        <dbReference type="ARBA" id="ARBA00022801"/>
    </source>
</evidence>
<dbReference type="CDD" id="cd01846">
    <property type="entry name" value="fatty_acyltransferase_like"/>
    <property type="match status" value="1"/>
</dbReference>
<feature type="domain" description="Ice-binding protein C-terminal" evidence="3">
    <location>
        <begin position="310"/>
        <end position="335"/>
    </location>
</feature>
<sequence>MKKQIVASGLFLFSFLLPLKATASTFSFSGMYVFGDSISDQGNIFNVTLEATGSGFPPPPYFEGRFSNSSNWIDYLAQDLGLNPIASTNLTPGVTPTQGVNFAFGGATTGIDNTGAPELPGLQQQIALFESILPPNQLADPNALYIVWAGANDYLPTDSTTFTPFETTDQTINNLSNALDSLVEIGAKNIMFVNLPDLGEIPRTLNTPLAENLNDLTTVHNQQLENLGQGLGADINFISLDINSLVNEALQGQLGFTNVTEVCLNNLECAANPEVQQQFFFWDDLHPTTRAHRLVGDLALNALEPQPPASVPEPTSVLSLLAFGASGVAFVLKRRKLMRV</sequence>
<organism evidence="4">
    <name type="scientific">Symploca sp. SIO1C4</name>
    <dbReference type="NCBI Taxonomy" id="2607765"/>
    <lineage>
        <taxon>Bacteria</taxon>
        <taxon>Bacillati</taxon>
        <taxon>Cyanobacteriota</taxon>
        <taxon>Cyanophyceae</taxon>
        <taxon>Coleofasciculales</taxon>
        <taxon>Coleofasciculaceae</taxon>
        <taxon>Symploca</taxon>
    </lineage>
</organism>
<evidence type="ECO:0000313" key="4">
    <source>
        <dbReference type="EMBL" id="NER26840.1"/>
    </source>
</evidence>
<keyword evidence="1 4" id="KW-0378">Hydrolase</keyword>
<keyword evidence="2" id="KW-0732">Signal</keyword>
<dbReference type="PANTHER" id="PTHR45648">
    <property type="entry name" value="GDSL LIPASE/ACYLHYDROLASE FAMILY PROTEIN (AFU_ORTHOLOGUE AFUA_4G14700)"/>
    <property type="match status" value="1"/>
</dbReference>
<dbReference type="Gene3D" id="3.40.50.1110">
    <property type="entry name" value="SGNH hydrolase"/>
    <property type="match status" value="1"/>
</dbReference>
<dbReference type="InterPro" id="IPR036514">
    <property type="entry name" value="SGNH_hydro_sf"/>
</dbReference>
<dbReference type="EMBL" id="JAAHFQ010000053">
    <property type="protein sequence ID" value="NER26840.1"/>
    <property type="molecule type" value="Genomic_DNA"/>
</dbReference>
<name>A0A6B3N5J7_9CYAN</name>
<dbReference type="InterPro" id="IPR013424">
    <property type="entry name" value="Ice-binding_C"/>
</dbReference>
<dbReference type="InterPro" id="IPR051058">
    <property type="entry name" value="GDSL_Est/Lipase"/>
</dbReference>
<dbReference type="Pfam" id="PF07589">
    <property type="entry name" value="PEP-CTERM"/>
    <property type="match status" value="1"/>
</dbReference>
<evidence type="ECO:0000256" key="2">
    <source>
        <dbReference type="SAM" id="SignalP"/>
    </source>
</evidence>
<feature type="chain" id="PRO_5025633880" evidence="2">
    <location>
        <begin position="24"/>
        <end position="340"/>
    </location>
</feature>
<dbReference type="InterPro" id="IPR001087">
    <property type="entry name" value="GDSL"/>
</dbReference>
<reference evidence="4" key="1">
    <citation type="submission" date="2019-11" db="EMBL/GenBank/DDBJ databases">
        <title>Genomic insights into an expanded diversity of filamentous marine cyanobacteria reveals the extraordinary biosynthetic potential of Moorea and Okeania.</title>
        <authorList>
            <person name="Ferreira Leao T."/>
            <person name="Wang M."/>
            <person name="Moss N."/>
            <person name="Da Silva R."/>
            <person name="Sanders J."/>
            <person name="Nurk S."/>
            <person name="Gurevich A."/>
            <person name="Humphrey G."/>
            <person name="Reher R."/>
            <person name="Zhu Q."/>
            <person name="Belda-Ferre P."/>
            <person name="Glukhov E."/>
            <person name="Rex R."/>
            <person name="Dorrestein P.C."/>
            <person name="Knight R."/>
            <person name="Pevzner P."/>
            <person name="Gerwick W.H."/>
            <person name="Gerwick L."/>
        </authorList>
    </citation>
    <scope>NUCLEOTIDE SEQUENCE</scope>
    <source>
        <strain evidence="4">SIO1C4</strain>
    </source>
</reference>
<accession>A0A6B3N5J7</accession>
<dbReference type="Pfam" id="PF00657">
    <property type="entry name" value="Lipase_GDSL"/>
    <property type="match status" value="1"/>
</dbReference>
<evidence type="ECO:0000259" key="3">
    <source>
        <dbReference type="Pfam" id="PF07589"/>
    </source>
</evidence>
<dbReference type="GO" id="GO:0016788">
    <property type="term" value="F:hydrolase activity, acting on ester bonds"/>
    <property type="evidence" value="ECO:0007669"/>
    <property type="project" value="InterPro"/>
</dbReference>
<comment type="caution">
    <text evidence="4">The sequence shown here is derived from an EMBL/GenBank/DDBJ whole genome shotgun (WGS) entry which is preliminary data.</text>
</comment>
<protein>
    <submittedName>
        <fullName evidence="4">SGNH/GDSL hydrolase family protein</fullName>
    </submittedName>
</protein>
<gene>
    <name evidence="4" type="ORF">F6J89_04215</name>
</gene>
<dbReference type="PANTHER" id="PTHR45648:SF22">
    <property type="entry name" value="GDSL LIPASE_ACYLHYDROLASE FAMILY PROTEIN (AFU_ORTHOLOGUE AFUA_4G14700)"/>
    <property type="match status" value="1"/>
</dbReference>
<dbReference type="SUPFAM" id="SSF52266">
    <property type="entry name" value="SGNH hydrolase"/>
    <property type="match status" value="1"/>
</dbReference>
<feature type="signal peptide" evidence="2">
    <location>
        <begin position="1"/>
        <end position="23"/>
    </location>
</feature>
<dbReference type="NCBIfam" id="TIGR02595">
    <property type="entry name" value="PEP_CTERM"/>
    <property type="match status" value="1"/>
</dbReference>